<dbReference type="InterPro" id="IPR017880">
    <property type="entry name" value="KilA_N"/>
</dbReference>
<evidence type="ECO:0000313" key="2">
    <source>
        <dbReference type="EMBL" id="TWI61752.1"/>
    </source>
</evidence>
<dbReference type="AlphaFoldDB" id="A0A562QY73"/>
<dbReference type="Proteomes" id="UP000318307">
    <property type="component" value="Unassembled WGS sequence"/>
</dbReference>
<dbReference type="SMART" id="SM01252">
    <property type="entry name" value="KilA-N"/>
    <property type="match status" value="1"/>
</dbReference>
<proteinExistence type="predicted"/>
<dbReference type="EMBL" id="VLLC01000068">
    <property type="protein sequence ID" value="TWI61752.1"/>
    <property type="molecule type" value="Genomic_DNA"/>
</dbReference>
<name>A0A562QY73_9BACT</name>
<dbReference type="OrthoDB" id="5298460at2"/>
<dbReference type="RefSeq" id="WP_144686851.1">
    <property type="nucleotide sequence ID" value="NZ_VLLC01000068.1"/>
</dbReference>
<organism evidence="2 3">
    <name type="scientific">Desulfobotulus alkaliphilus</name>
    <dbReference type="NCBI Taxonomy" id="622671"/>
    <lineage>
        <taxon>Bacteria</taxon>
        <taxon>Pseudomonadati</taxon>
        <taxon>Thermodesulfobacteriota</taxon>
        <taxon>Desulfobacteria</taxon>
        <taxon>Desulfobacterales</taxon>
        <taxon>Desulfobacteraceae</taxon>
        <taxon>Desulfobotulus</taxon>
    </lineage>
</organism>
<protein>
    <submittedName>
        <fullName evidence="2">KilA domain-containing protein</fullName>
    </submittedName>
</protein>
<accession>A0A562QY73</accession>
<sequence>MKKRITAAASQELVINGIALTCNETGLYRLNDLHEATGGLKKHQVGNWLRSQRTQQLIVQIGEERIDGTEATASLVMDSILYVQRGGNQKAQGTYACRELAYDYASWIDPAFFVATIRAFGALADGKTAEALEIGLRKDLAKEYKPMMDALKKVRAAEGKTTEARHYTNENNMLREIVTGFPPSAYKEIWGNTPFRDLLDIEGCEMLLWLQKENTKLILRGLSYAERKEILAAGRPAQQTMVA</sequence>
<feature type="domain" description="KilA-N" evidence="1">
    <location>
        <begin position="9"/>
        <end position="123"/>
    </location>
</feature>
<dbReference type="PROSITE" id="PS51301">
    <property type="entry name" value="KILA_N"/>
    <property type="match status" value="1"/>
</dbReference>
<evidence type="ECO:0000259" key="1">
    <source>
        <dbReference type="PROSITE" id="PS51301"/>
    </source>
</evidence>
<comment type="caution">
    <text evidence="2">The sequence shown here is derived from an EMBL/GenBank/DDBJ whole genome shotgun (WGS) entry which is preliminary data.</text>
</comment>
<dbReference type="Pfam" id="PF04383">
    <property type="entry name" value="KilA-N"/>
    <property type="match status" value="1"/>
</dbReference>
<gene>
    <name evidence="2" type="ORF">LZ24_03418</name>
</gene>
<evidence type="ECO:0000313" key="3">
    <source>
        <dbReference type="Proteomes" id="UP000318307"/>
    </source>
</evidence>
<reference evidence="2 3" key="1">
    <citation type="submission" date="2019-07" db="EMBL/GenBank/DDBJ databases">
        <title>Genome sequencing of 100 strains of the haloalkaliphilic chemolithoautotrophic sulfur-oxidizing bacterium Thioalkalivibrio.</title>
        <authorList>
            <person name="Muyzer G."/>
        </authorList>
    </citation>
    <scope>NUCLEOTIDE SEQUENCE [LARGE SCALE GENOMIC DNA]</scope>
    <source>
        <strain evidence="2 3">ASO4-4</strain>
    </source>
</reference>
<dbReference type="InterPro" id="IPR018004">
    <property type="entry name" value="KilA/APSES_HTH"/>
</dbReference>
<keyword evidence="3" id="KW-1185">Reference proteome</keyword>